<dbReference type="EMBL" id="JAVYJV010000012">
    <property type="protein sequence ID" value="KAK4357682.1"/>
    <property type="molecule type" value="Genomic_DNA"/>
</dbReference>
<organism evidence="1 2">
    <name type="scientific">Anisodus tanguticus</name>
    <dbReference type="NCBI Taxonomy" id="243964"/>
    <lineage>
        <taxon>Eukaryota</taxon>
        <taxon>Viridiplantae</taxon>
        <taxon>Streptophyta</taxon>
        <taxon>Embryophyta</taxon>
        <taxon>Tracheophyta</taxon>
        <taxon>Spermatophyta</taxon>
        <taxon>Magnoliopsida</taxon>
        <taxon>eudicotyledons</taxon>
        <taxon>Gunneridae</taxon>
        <taxon>Pentapetalae</taxon>
        <taxon>asterids</taxon>
        <taxon>lamiids</taxon>
        <taxon>Solanales</taxon>
        <taxon>Solanaceae</taxon>
        <taxon>Solanoideae</taxon>
        <taxon>Hyoscyameae</taxon>
        <taxon>Anisodus</taxon>
    </lineage>
</organism>
<evidence type="ECO:0000313" key="1">
    <source>
        <dbReference type="EMBL" id="KAK4357682.1"/>
    </source>
</evidence>
<dbReference type="AlphaFoldDB" id="A0AAE1V6U2"/>
<evidence type="ECO:0000313" key="2">
    <source>
        <dbReference type="Proteomes" id="UP001291623"/>
    </source>
</evidence>
<name>A0AAE1V6U2_9SOLA</name>
<gene>
    <name evidence="1" type="ORF">RND71_023292</name>
</gene>
<protein>
    <submittedName>
        <fullName evidence="1">Uncharacterized protein</fullName>
    </submittedName>
</protein>
<proteinExistence type="predicted"/>
<dbReference type="Proteomes" id="UP001291623">
    <property type="component" value="Unassembled WGS sequence"/>
</dbReference>
<keyword evidence="2" id="KW-1185">Reference proteome</keyword>
<comment type="caution">
    <text evidence="1">The sequence shown here is derived from an EMBL/GenBank/DDBJ whole genome shotgun (WGS) entry which is preliminary data.</text>
</comment>
<sequence>MQSETAIFTSDIQELPQNQVSSPSTFEKKFDIDKTWESYRRAMKNTRGPCLSQYILHAPYYIYSLYYGFRHAFACFKSAFPWRIVGPPINPLFLSLSAALR</sequence>
<accession>A0AAE1V6U2</accession>
<reference evidence="1" key="1">
    <citation type="submission" date="2023-12" db="EMBL/GenBank/DDBJ databases">
        <title>Genome assembly of Anisodus tanguticus.</title>
        <authorList>
            <person name="Wang Y.-J."/>
        </authorList>
    </citation>
    <scope>NUCLEOTIDE SEQUENCE</scope>
    <source>
        <strain evidence="1">KB-2021</strain>
        <tissue evidence="1">Leaf</tissue>
    </source>
</reference>